<dbReference type="EMBL" id="KN823010">
    <property type="protein sequence ID" value="KIO27329.1"/>
    <property type="molecule type" value="Genomic_DNA"/>
</dbReference>
<organism evidence="1 2">
    <name type="scientific">Tulasnella calospora MUT 4182</name>
    <dbReference type="NCBI Taxonomy" id="1051891"/>
    <lineage>
        <taxon>Eukaryota</taxon>
        <taxon>Fungi</taxon>
        <taxon>Dikarya</taxon>
        <taxon>Basidiomycota</taxon>
        <taxon>Agaricomycotina</taxon>
        <taxon>Agaricomycetes</taxon>
        <taxon>Cantharellales</taxon>
        <taxon>Tulasnellaceae</taxon>
        <taxon>Tulasnella</taxon>
    </lineage>
</organism>
<dbReference type="AlphaFoldDB" id="A0A0C3QL92"/>
<accession>A0A0C3QL92</accession>
<name>A0A0C3QL92_9AGAM</name>
<evidence type="ECO:0000313" key="2">
    <source>
        <dbReference type="Proteomes" id="UP000054248"/>
    </source>
</evidence>
<keyword evidence="2" id="KW-1185">Reference proteome</keyword>
<dbReference type="Proteomes" id="UP000054248">
    <property type="component" value="Unassembled WGS sequence"/>
</dbReference>
<dbReference type="OrthoDB" id="3503208at2759"/>
<dbReference type="SUPFAM" id="SSF52833">
    <property type="entry name" value="Thioredoxin-like"/>
    <property type="match status" value="1"/>
</dbReference>
<proteinExistence type="predicted"/>
<gene>
    <name evidence="1" type="ORF">M407DRAFT_232907</name>
</gene>
<dbReference type="HOGENOM" id="CLU_066898_2_0_1"/>
<dbReference type="InterPro" id="IPR010296">
    <property type="entry name" value="DUF899_thioredox"/>
</dbReference>
<protein>
    <recommendedName>
        <fullName evidence="3">DUF899 domain-containing protein</fullName>
    </recommendedName>
</protein>
<dbReference type="InterPro" id="IPR036249">
    <property type="entry name" value="Thioredoxin-like_sf"/>
</dbReference>
<evidence type="ECO:0000313" key="1">
    <source>
        <dbReference type="EMBL" id="KIO27329.1"/>
    </source>
</evidence>
<sequence length="251" mass="28690">MSTAHTIVSPEEWLEARKALLVKEKELTRLSDEIAKERRALPWEEVTKAYVFDGPNGKETFQDLFKDKSQLIVYHFMFGPDAEAGCPSCSFYGDHHNGTDAHLEQRDTTWVAVSRAPYEKLAKYKERMGWTWKWVSADGNGLPEDLGVSFNPPFDGTEVYNYGTPKFLFPEMHGLSVFFKDKETGKIYHTYSTYARGADVLLGTHNELDFTPKGRDDEEFAPYKMAWLKRHDEYETKGDADCCASNAKTQA</sequence>
<dbReference type="STRING" id="1051891.A0A0C3QL92"/>
<dbReference type="Pfam" id="PF05988">
    <property type="entry name" value="DUF899"/>
    <property type="match status" value="1"/>
</dbReference>
<reference evidence="2" key="2">
    <citation type="submission" date="2015-01" db="EMBL/GenBank/DDBJ databases">
        <title>Evolutionary Origins and Diversification of the Mycorrhizal Mutualists.</title>
        <authorList>
            <consortium name="DOE Joint Genome Institute"/>
            <consortium name="Mycorrhizal Genomics Consortium"/>
            <person name="Kohler A."/>
            <person name="Kuo A."/>
            <person name="Nagy L.G."/>
            <person name="Floudas D."/>
            <person name="Copeland A."/>
            <person name="Barry K.W."/>
            <person name="Cichocki N."/>
            <person name="Veneault-Fourrey C."/>
            <person name="LaButti K."/>
            <person name="Lindquist E.A."/>
            <person name="Lipzen A."/>
            <person name="Lundell T."/>
            <person name="Morin E."/>
            <person name="Murat C."/>
            <person name="Riley R."/>
            <person name="Ohm R."/>
            <person name="Sun H."/>
            <person name="Tunlid A."/>
            <person name="Henrissat B."/>
            <person name="Grigoriev I.V."/>
            <person name="Hibbett D.S."/>
            <person name="Martin F."/>
        </authorList>
    </citation>
    <scope>NUCLEOTIDE SEQUENCE [LARGE SCALE GENOMIC DNA]</scope>
    <source>
        <strain evidence="2">MUT 4182</strain>
    </source>
</reference>
<reference evidence="1 2" key="1">
    <citation type="submission" date="2014-04" db="EMBL/GenBank/DDBJ databases">
        <authorList>
            <consortium name="DOE Joint Genome Institute"/>
            <person name="Kuo A."/>
            <person name="Girlanda M."/>
            <person name="Perotto S."/>
            <person name="Kohler A."/>
            <person name="Nagy L.G."/>
            <person name="Floudas D."/>
            <person name="Copeland A."/>
            <person name="Barry K.W."/>
            <person name="Cichocki N."/>
            <person name="Veneault-Fourrey C."/>
            <person name="LaButti K."/>
            <person name="Lindquist E.A."/>
            <person name="Lipzen A."/>
            <person name="Lundell T."/>
            <person name="Morin E."/>
            <person name="Murat C."/>
            <person name="Sun H."/>
            <person name="Tunlid A."/>
            <person name="Henrissat B."/>
            <person name="Grigoriev I.V."/>
            <person name="Hibbett D.S."/>
            <person name="Martin F."/>
            <person name="Nordberg H.P."/>
            <person name="Cantor M.N."/>
            <person name="Hua S.X."/>
        </authorList>
    </citation>
    <scope>NUCLEOTIDE SEQUENCE [LARGE SCALE GENOMIC DNA]</scope>
    <source>
        <strain evidence="1 2">MUT 4182</strain>
    </source>
</reference>
<evidence type="ECO:0008006" key="3">
    <source>
        <dbReference type="Google" id="ProtNLM"/>
    </source>
</evidence>